<evidence type="ECO:0000256" key="5">
    <source>
        <dbReference type="ARBA" id="ARBA00023163"/>
    </source>
</evidence>
<dbReference type="STRING" id="1936003.STSP2_03122"/>
<dbReference type="NCBIfam" id="TIGR02937">
    <property type="entry name" value="sigma70-ECF"/>
    <property type="match status" value="1"/>
</dbReference>
<dbReference type="Proteomes" id="UP000189674">
    <property type="component" value="Chromosome"/>
</dbReference>
<keyword evidence="5" id="KW-0804">Transcription</keyword>
<dbReference type="OrthoDB" id="9785675at2"/>
<reference evidence="9" key="1">
    <citation type="submission" date="2017-02" db="EMBL/GenBank/DDBJ databases">
        <title>Comparative genomics and description of representatives of a novel lineage of planctomycetes thriving in anoxic sediments.</title>
        <authorList>
            <person name="Spring S."/>
            <person name="Bunk B."/>
            <person name="Sproer C."/>
        </authorList>
    </citation>
    <scope>NUCLEOTIDE SEQUENCE [LARGE SCALE GENOMIC DNA]</scope>
    <source>
        <strain evidence="9">ST-NAGAB-D1</strain>
    </source>
</reference>
<evidence type="ECO:0000256" key="3">
    <source>
        <dbReference type="ARBA" id="ARBA00023082"/>
    </source>
</evidence>
<dbReference type="InterPro" id="IPR013249">
    <property type="entry name" value="RNA_pol_sigma70_r4_t2"/>
</dbReference>
<dbReference type="KEGG" id="alus:STSP2_03122"/>
<organism evidence="8 9">
    <name type="scientific">Anaerohalosphaera lusitana</name>
    <dbReference type="NCBI Taxonomy" id="1936003"/>
    <lineage>
        <taxon>Bacteria</taxon>
        <taxon>Pseudomonadati</taxon>
        <taxon>Planctomycetota</taxon>
        <taxon>Phycisphaerae</taxon>
        <taxon>Sedimentisphaerales</taxon>
        <taxon>Anaerohalosphaeraceae</taxon>
        <taxon>Anaerohalosphaera</taxon>
    </lineage>
</organism>
<dbReference type="Gene3D" id="1.10.1740.10">
    <property type="match status" value="1"/>
</dbReference>
<dbReference type="GO" id="GO:0003677">
    <property type="term" value="F:DNA binding"/>
    <property type="evidence" value="ECO:0007669"/>
    <property type="project" value="UniProtKB-KW"/>
</dbReference>
<dbReference type="Pfam" id="PF08281">
    <property type="entry name" value="Sigma70_r4_2"/>
    <property type="match status" value="1"/>
</dbReference>
<evidence type="ECO:0000313" key="8">
    <source>
        <dbReference type="EMBL" id="AQT69922.1"/>
    </source>
</evidence>
<evidence type="ECO:0000259" key="6">
    <source>
        <dbReference type="Pfam" id="PF04542"/>
    </source>
</evidence>
<dbReference type="InterPro" id="IPR039425">
    <property type="entry name" value="RNA_pol_sigma-70-like"/>
</dbReference>
<evidence type="ECO:0000256" key="1">
    <source>
        <dbReference type="ARBA" id="ARBA00010641"/>
    </source>
</evidence>
<evidence type="ECO:0000256" key="4">
    <source>
        <dbReference type="ARBA" id="ARBA00023125"/>
    </source>
</evidence>
<proteinExistence type="inferred from homology"/>
<dbReference type="InterPro" id="IPR013324">
    <property type="entry name" value="RNA_pol_sigma_r3/r4-like"/>
</dbReference>
<dbReference type="AlphaFoldDB" id="A0A1U9NPR0"/>
<dbReference type="CDD" id="cd06171">
    <property type="entry name" value="Sigma70_r4"/>
    <property type="match status" value="1"/>
</dbReference>
<evidence type="ECO:0000313" key="9">
    <source>
        <dbReference type="Proteomes" id="UP000189674"/>
    </source>
</evidence>
<dbReference type="PANTHER" id="PTHR43133">
    <property type="entry name" value="RNA POLYMERASE ECF-TYPE SIGMA FACTO"/>
    <property type="match status" value="1"/>
</dbReference>
<keyword evidence="3" id="KW-0731">Sigma factor</keyword>
<dbReference type="InterPro" id="IPR013325">
    <property type="entry name" value="RNA_pol_sigma_r2"/>
</dbReference>
<dbReference type="InterPro" id="IPR036388">
    <property type="entry name" value="WH-like_DNA-bd_sf"/>
</dbReference>
<evidence type="ECO:0000259" key="7">
    <source>
        <dbReference type="Pfam" id="PF08281"/>
    </source>
</evidence>
<dbReference type="GO" id="GO:0016987">
    <property type="term" value="F:sigma factor activity"/>
    <property type="evidence" value="ECO:0007669"/>
    <property type="project" value="UniProtKB-KW"/>
</dbReference>
<evidence type="ECO:0000256" key="2">
    <source>
        <dbReference type="ARBA" id="ARBA00023015"/>
    </source>
</evidence>
<dbReference type="EMBL" id="CP019791">
    <property type="protein sequence ID" value="AQT69922.1"/>
    <property type="molecule type" value="Genomic_DNA"/>
</dbReference>
<feature type="domain" description="RNA polymerase sigma-70 region 2" evidence="6">
    <location>
        <begin position="24"/>
        <end position="92"/>
    </location>
</feature>
<sequence>MDAVYESALVERACGGDERAWAVLFRGHFGPVYSFVLGLVRGRVDDAEEVTQQTFITAAKKLHRFDSERGGFRAWLFGIARNCCRKHVSKRSPVVYDSQTVEAGADRGDEFSHKRLVLETLARLPGHYRTVLEAKYFHKRSVAELAAEMDASERAIESRLTRAREKFKSVYQGLAKEEFCI</sequence>
<name>A0A1U9NPR0_9BACT</name>
<dbReference type="GO" id="GO:0006352">
    <property type="term" value="P:DNA-templated transcription initiation"/>
    <property type="evidence" value="ECO:0007669"/>
    <property type="project" value="InterPro"/>
</dbReference>
<dbReference type="Pfam" id="PF04542">
    <property type="entry name" value="Sigma70_r2"/>
    <property type="match status" value="1"/>
</dbReference>
<dbReference type="SUPFAM" id="SSF88946">
    <property type="entry name" value="Sigma2 domain of RNA polymerase sigma factors"/>
    <property type="match status" value="1"/>
</dbReference>
<dbReference type="Gene3D" id="1.10.10.10">
    <property type="entry name" value="Winged helix-like DNA-binding domain superfamily/Winged helix DNA-binding domain"/>
    <property type="match status" value="1"/>
</dbReference>
<protein>
    <submittedName>
        <fullName evidence="8">Sigma-W factor</fullName>
    </submittedName>
</protein>
<dbReference type="InterPro" id="IPR007627">
    <property type="entry name" value="RNA_pol_sigma70_r2"/>
</dbReference>
<dbReference type="RefSeq" id="WP_146663562.1">
    <property type="nucleotide sequence ID" value="NZ_CP019791.1"/>
</dbReference>
<keyword evidence="4" id="KW-0238">DNA-binding</keyword>
<dbReference type="PANTHER" id="PTHR43133:SF8">
    <property type="entry name" value="RNA POLYMERASE SIGMA FACTOR HI_1459-RELATED"/>
    <property type="match status" value="1"/>
</dbReference>
<accession>A0A1U9NPR0</accession>
<keyword evidence="9" id="KW-1185">Reference proteome</keyword>
<gene>
    <name evidence="8" type="primary">sigW_6</name>
    <name evidence="8" type="ORF">STSP2_03122</name>
</gene>
<comment type="similarity">
    <text evidence="1">Belongs to the sigma-70 factor family. ECF subfamily.</text>
</comment>
<dbReference type="InterPro" id="IPR014284">
    <property type="entry name" value="RNA_pol_sigma-70_dom"/>
</dbReference>
<keyword evidence="2" id="KW-0805">Transcription regulation</keyword>
<dbReference type="SUPFAM" id="SSF88659">
    <property type="entry name" value="Sigma3 and sigma4 domains of RNA polymerase sigma factors"/>
    <property type="match status" value="1"/>
</dbReference>
<feature type="domain" description="RNA polymerase sigma factor 70 region 4 type 2" evidence="7">
    <location>
        <begin position="115"/>
        <end position="166"/>
    </location>
</feature>